<reference evidence="12" key="2">
    <citation type="submission" date="2021-09" db="EMBL/GenBank/DDBJ databases">
        <authorList>
            <person name="Gilroy R."/>
        </authorList>
    </citation>
    <scope>NUCLEOTIDE SEQUENCE</scope>
    <source>
        <strain evidence="12">CHK121-7720</strain>
    </source>
</reference>
<feature type="domain" description="Arginine repressor C-terminal" evidence="11">
    <location>
        <begin position="90"/>
        <end position="148"/>
    </location>
</feature>
<keyword evidence="7 9" id="KW-0238">DNA-binding</keyword>
<dbReference type="Proteomes" id="UP000757103">
    <property type="component" value="Unassembled WGS sequence"/>
</dbReference>
<dbReference type="RefSeq" id="WP_025278945.1">
    <property type="nucleotide sequence ID" value="NZ_CAKMIC010000006.1"/>
</dbReference>
<gene>
    <name evidence="9" type="primary">argR</name>
    <name evidence="12" type="ORF">K8U91_00830</name>
</gene>
<evidence type="ECO:0000256" key="7">
    <source>
        <dbReference type="ARBA" id="ARBA00023125"/>
    </source>
</evidence>
<evidence type="ECO:0000313" key="12">
    <source>
        <dbReference type="EMBL" id="HJG88007.1"/>
    </source>
</evidence>
<organism evidence="12 13">
    <name type="scientific">Barnesiella viscericola</name>
    <dbReference type="NCBI Taxonomy" id="397865"/>
    <lineage>
        <taxon>Bacteria</taxon>
        <taxon>Pseudomonadati</taxon>
        <taxon>Bacteroidota</taxon>
        <taxon>Bacteroidia</taxon>
        <taxon>Bacteroidales</taxon>
        <taxon>Barnesiellaceae</taxon>
        <taxon>Barnesiella</taxon>
    </lineage>
</organism>
<evidence type="ECO:0000256" key="1">
    <source>
        <dbReference type="ARBA" id="ARBA00004496"/>
    </source>
</evidence>
<dbReference type="EMBL" id="DYUD01000006">
    <property type="protein sequence ID" value="HJG88007.1"/>
    <property type="molecule type" value="Genomic_DNA"/>
</dbReference>
<dbReference type="InterPro" id="IPR036390">
    <property type="entry name" value="WH_DNA-bd_sf"/>
</dbReference>
<dbReference type="AlphaFoldDB" id="A0A921MPX4"/>
<comment type="subcellular location">
    <subcellularLocation>
        <location evidence="1 9">Cytoplasm</location>
    </subcellularLocation>
</comment>
<evidence type="ECO:0000256" key="5">
    <source>
        <dbReference type="ARBA" id="ARBA00022490"/>
    </source>
</evidence>
<comment type="pathway">
    <text evidence="2 9">Amino-acid biosynthesis; L-arginine biosynthesis [regulation].</text>
</comment>
<evidence type="ECO:0000259" key="10">
    <source>
        <dbReference type="Pfam" id="PF01316"/>
    </source>
</evidence>
<keyword evidence="9" id="KW-0055">Arginine biosynthesis</keyword>
<dbReference type="GO" id="GO:0003677">
    <property type="term" value="F:DNA binding"/>
    <property type="evidence" value="ECO:0007669"/>
    <property type="project" value="UniProtKB-KW"/>
</dbReference>
<evidence type="ECO:0000313" key="13">
    <source>
        <dbReference type="Proteomes" id="UP000757103"/>
    </source>
</evidence>
<reference evidence="12" key="1">
    <citation type="journal article" date="2021" name="PeerJ">
        <title>Extensive microbial diversity within the chicken gut microbiome revealed by metagenomics and culture.</title>
        <authorList>
            <person name="Gilroy R."/>
            <person name="Ravi A."/>
            <person name="Getino M."/>
            <person name="Pursley I."/>
            <person name="Horton D.L."/>
            <person name="Alikhan N.F."/>
            <person name="Baker D."/>
            <person name="Gharbi K."/>
            <person name="Hall N."/>
            <person name="Watson M."/>
            <person name="Adriaenssens E.M."/>
            <person name="Foster-Nyarko E."/>
            <person name="Jarju S."/>
            <person name="Secka A."/>
            <person name="Antonio M."/>
            <person name="Oren A."/>
            <person name="Chaudhuri R.R."/>
            <person name="La Ragione R."/>
            <person name="Hildebrand F."/>
            <person name="Pallen M.J."/>
        </authorList>
    </citation>
    <scope>NUCLEOTIDE SEQUENCE</scope>
    <source>
        <strain evidence="12">CHK121-7720</strain>
    </source>
</reference>
<evidence type="ECO:0000256" key="6">
    <source>
        <dbReference type="ARBA" id="ARBA00023015"/>
    </source>
</evidence>
<keyword evidence="5 9" id="KW-0963">Cytoplasm</keyword>
<protein>
    <recommendedName>
        <fullName evidence="4 9">Arginine repressor</fullName>
    </recommendedName>
</protein>
<feature type="domain" description="Arginine repressor DNA-binding" evidence="10">
    <location>
        <begin position="3"/>
        <end position="68"/>
    </location>
</feature>
<dbReference type="GO" id="GO:0034618">
    <property type="term" value="F:arginine binding"/>
    <property type="evidence" value="ECO:0007669"/>
    <property type="project" value="InterPro"/>
</dbReference>
<evidence type="ECO:0000256" key="3">
    <source>
        <dbReference type="ARBA" id="ARBA00008316"/>
    </source>
</evidence>
<dbReference type="InterPro" id="IPR020899">
    <property type="entry name" value="Arg_repress_C"/>
</dbReference>
<comment type="similarity">
    <text evidence="3 9">Belongs to the ArgR family.</text>
</comment>
<evidence type="ECO:0000256" key="4">
    <source>
        <dbReference type="ARBA" id="ARBA00021148"/>
    </source>
</evidence>
<keyword evidence="8 9" id="KW-0804">Transcription</keyword>
<dbReference type="GO" id="GO:0051259">
    <property type="term" value="P:protein complex oligomerization"/>
    <property type="evidence" value="ECO:0007669"/>
    <property type="project" value="InterPro"/>
</dbReference>
<name>A0A921MPX4_9BACT</name>
<dbReference type="InterPro" id="IPR001669">
    <property type="entry name" value="Arg_repress"/>
</dbReference>
<dbReference type="HAMAP" id="MF_00173">
    <property type="entry name" value="Arg_repressor"/>
    <property type="match status" value="1"/>
</dbReference>
<accession>A0A921MPX4</accession>
<dbReference type="GeneID" id="90529607"/>
<dbReference type="PANTHER" id="PTHR34471:SF1">
    <property type="entry name" value="ARGININE REPRESSOR"/>
    <property type="match status" value="1"/>
</dbReference>
<dbReference type="PANTHER" id="PTHR34471">
    <property type="entry name" value="ARGININE REPRESSOR"/>
    <property type="match status" value="1"/>
</dbReference>
<evidence type="ECO:0000256" key="9">
    <source>
        <dbReference type="HAMAP-Rule" id="MF_00173"/>
    </source>
</evidence>
<comment type="caution">
    <text evidence="12">The sequence shown here is derived from an EMBL/GenBank/DDBJ whole genome shotgun (WGS) entry which is preliminary data.</text>
</comment>
<dbReference type="Pfam" id="PF02863">
    <property type="entry name" value="Arg_repressor_C"/>
    <property type="match status" value="1"/>
</dbReference>
<dbReference type="InterPro" id="IPR036251">
    <property type="entry name" value="Arg_repress_C_sf"/>
</dbReference>
<dbReference type="GO" id="GO:0005737">
    <property type="term" value="C:cytoplasm"/>
    <property type="evidence" value="ECO:0007669"/>
    <property type="project" value="UniProtKB-SubCell"/>
</dbReference>
<evidence type="ECO:0000256" key="2">
    <source>
        <dbReference type="ARBA" id="ARBA00005040"/>
    </source>
</evidence>
<dbReference type="Pfam" id="PF01316">
    <property type="entry name" value="Arg_repressor"/>
    <property type="match status" value="1"/>
</dbReference>
<dbReference type="SUPFAM" id="SSF55252">
    <property type="entry name" value="C-terminal domain of arginine repressor"/>
    <property type="match status" value="1"/>
</dbReference>
<dbReference type="InterPro" id="IPR036388">
    <property type="entry name" value="WH-like_DNA-bd_sf"/>
</dbReference>
<evidence type="ECO:0000259" key="11">
    <source>
        <dbReference type="Pfam" id="PF02863"/>
    </source>
</evidence>
<dbReference type="Gene3D" id="1.10.10.10">
    <property type="entry name" value="Winged helix-like DNA-binding domain superfamily/Winged helix DNA-binding domain"/>
    <property type="match status" value="1"/>
</dbReference>
<dbReference type="Gene3D" id="3.30.1360.40">
    <property type="match status" value="1"/>
</dbReference>
<keyword evidence="6 9" id="KW-0805">Transcription regulation</keyword>
<keyword evidence="9" id="KW-0678">Repressor</keyword>
<dbReference type="GO" id="GO:0006526">
    <property type="term" value="P:L-arginine biosynthetic process"/>
    <property type="evidence" value="ECO:0007669"/>
    <property type="project" value="UniProtKB-KW"/>
</dbReference>
<sequence>MKNKSARLQAIREIIIHSRVKSQDEILKRLHESGFDLTQATLSRDLKQLRIAKVPGSDGSYVYIMPEIGSVGKLMQEKIADNPERPASGSFISINFSGNLAVIKTRPGYAGSLAYDIDSNTPPEVLGTIAGDDTVLVILEENINHQQAMLALSPFMPDLYK</sequence>
<dbReference type="InterPro" id="IPR020900">
    <property type="entry name" value="Arg_repress_DNA-bd"/>
</dbReference>
<dbReference type="GO" id="GO:0003700">
    <property type="term" value="F:DNA-binding transcription factor activity"/>
    <property type="evidence" value="ECO:0007669"/>
    <property type="project" value="UniProtKB-UniRule"/>
</dbReference>
<dbReference type="PRINTS" id="PR01467">
    <property type="entry name" value="ARGREPRESSOR"/>
</dbReference>
<keyword evidence="9" id="KW-0028">Amino-acid biosynthesis</keyword>
<dbReference type="GO" id="GO:1900079">
    <property type="term" value="P:regulation of arginine biosynthetic process"/>
    <property type="evidence" value="ECO:0007669"/>
    <property type="project" value="UniProtKB-UniRule"/>
</dbReference>
<comment type="function">
    <text evidence="9">Regulates arginine biosynthesis genes.</text>
</comment>
<evidence type="ECO:0000256" key="8">
    <source>
        <dbReference type="ARBA" id="ARBA00023163"/>
    </source>
</evidence>
<proteinExistence type="inferred from homology"/>
<dbReference type="SUPFAM" id="SSF46785">
    <property type="entry name" value="Winged helix' DNA-binding domain"/>
    <property type="match status" value="1"/>
</dbReference>